<dbReference type="EMBL" id="JACASE010000015">
    <property type="protein sequence ID" value="KAF6405117.1"/>
    <property type="molecule type" value="Genomic_DNA"/>
</dbReference>
<comment type="caution">
    <text evidence="1">The sequence shown here is derived from an EMBL/GenBank/DDBJ whole genome shotgun (WGS) entry which is preliminary data.</text>
</comment>
<proteinExistence type="predicted"/>
<dbReference type="AlphaFoldDB" id="A0A7J8C2R9"/>
<evidence type="ECO:0000313" key="2">
    <source>
        <dbReference type="Proteomes" id="UP000593571"/>
    </source>
</evidence>
<organism evidence="1 2">
    <name type="scientific">Rousettus aegyptiacus</name>
    <name type="common">Egyptian fruit bat</name>
    <name type="synonym">Pteropus aegyptiacus</name>
    <dbReference type="NCBI Taxonomy" id="9407"/>
    <lineage>
        <taxon>Eukaryota</taxon>
        <taxon>Metazoa</taxon>
        <taxon>Chordata</taxon>
        <taxon>Craniata</taxon>
        <taxon>Vertebrata</taxon>
        <taxon>Euteleostomi</taxon>
        <taxon>Mammalia</taxon>
        <taxon>Eutheria</taxon>
        <taxon>Laurasiatheria</taxon>
        <taxon>Chiroptera</taxon>
        <taxon>Yinpterochiroptera</taxon>
        <taxon>Pteropodoidea</taxon>
        <taxon>Pteropodidae</taxon>
        <taxon>Rousettinae</taxon>
        <taxon>Rousettus</taxon>
    </lineage>
</organism>
<sequence length="161" mass="18267">MAGGSIIFGDRFQEGQHQVPCSREGAQGLLGHQLQWHFRAHRRELRVGQRSHALCPSDCWKVKWQTIGEGFHICGHTLRATPIHAWGFPSKTLFLTLTMPALARDSGFWLQIPKVRDRAFFVTVFSAFCPEPADMWVSKDQNSEGVVPLSSTEQDHRVRSQ</sequence>
<gene>
    <name evidence="1" type="ORF">HJG63_009427</name>
</gene>
<keyword evidence="2" id="KW-1185">Reference proteome</keyword>
<accession>A0A7J8C2R9</accession>
<protein>
    <submittedName>
        <fullName evidence="1">Uncharacterized protein</fullName>
    </submittedName>
</protein>
<evidence type="ECO:0000313" key="1">
    <source>
        <dbReference type="EMBL" id="KAF6405117.1"/>
    </source>
</evidence>
<dbReference type="Proteomes" id="UP000593571">
    <property type="component" value="Unassembled WGS sequence"/>
</dbReference>
<name>A0A7J8C2R9_ROUAE</name>
<reference evidence="1 2" key="1">
    <citation type="journal article" date="2020" name="Nature">
        <title>Six reference-quality genomes reveal evolution of bat adaptations.</title>
        <authorList>
            <person name="Jebb D."/>
            <person name="Huang Z."/>
            <person name="Pippel M."/>
            <person name="Hughes G.M."/>
            <person name="Lavrichenko K."/>
            <person name="Devanna P."/>
            <person name="Winkler S."/>
            <person name="Jermiin L.S."/>
            <person name="Skirmuntt E.C."/>
            <person name="Katzourakis A."/>
            <person name="Burkitt-Gray L."/>
            <person name="Ray D.A."/>
            <person name="Sullivan K.A.M."/>
            <person name="Roscito J.G."/>
            <person name="Kirilenko B.M."/>
            <person name="Davalos L.M."/>
            <person name="Corthals A.P."/>
            <person name="Power M.L."/>
            <person name="Jones G."/>
            <person name="Ransome R.D."/>
            <person name="Dechmann D.K.N."/>
            <person name="Locatelli A.G."/>
            <person name="Puechmaille S.J."/>
            <person name="Fedrigo O."/>
            <person name="Jarvis E.D."/>
            <person name="Hiller M."/>
            <person name="Vernes S.C."/>
            <person name="Myers E.W."/>
            <person name="Teeling E.C."/>
        </authorList>
    </citation>
    <scope>NUCLEOTIDE SEQUENCE [LARGE SCALE GENOMIC DNA]</scope>
    <source>
        <strain evidence="1">MRouAeg1</strain>
        <tissue evidence="1">Muscle</tissue>
    </source>
</reference>